<keyword evidence="3" id="KW-0520">NAD</keyword>
<dbReference type="PROSITE" id="PS00070">
    <property type="entry name" value="ALDEHYDE_DEHYDR_CYS"/>
    <property type="match status" value="1"/>
</dbReference>
<evidence type="ECO:0000256" key="4">
    <source>
        <dbReference type="PROSITE-ProRule" id="PRU10007"/>
    </source>
</evidence>
<dbReference type="Gene3D" id="3.40.309.10">
    <property type="entry name" value="Aldehyde Dehydrogenase, Chain A, domain 2"/>
    <property type="match status" value="1"/>
</dbReference>
<dbReference type="GO" id="GO:0004030">
    <property type="term" value="F:aldehyde dehydrogenase [NAD(P)+] activity"/>
    <property type="evidence" value="ECO:0007669"/>
    <property type="project" value="UniProtKB-ARBA"/>
</dbReference>
<dbReference type="InterPro" id="IPR029510">
    <property type="entry name" value="Ald_DH_CS_GLU"/>
</dbReference>
<dbReference type="RefSeq" id="WP_102773636.1">
    <property type="nucleotide sequence ID" value="NZ_POQS01000004.1"/>
</dbReference>
<dbReference type="Proteomes" id="UP000235994">
    <property type="component" value="Unassembled WGS sequence"/>
</dbReference>
<comment type="similarity">
    <text evidence="1 5">Belongs to the aldehyde dehydrogenase family.</text>
</comment>
<dbReference type="InterPro" id="IPR011985">
    <property type="entry name" value="DH_HpaE"/>
</dbReference>
<feature type="active site" evidence="4">
    <location>
        <position position="242"/>
    </location>
</feature>
<organism evidence="7 8">
    <name type="scientific">Achromobacter pulmonis</name>
    <dbReference type="NCBI Taxonomy" id="1389932"/>
    <lineage>
        <taxon>Bacteria</taxon>
        <taxon>Pseudomonadati</taxon>
        <taxon>Pseudomonadota</taxon>
        <taxon>Betaproteobacteria</taxon>
        <taxon>Burkholderiales</taxon>
        <taxon>Alcaligenaceae</taxon>
        <taxon>Achromobacter</taxon>
    </lineage>
</organism>
<evidence type="ECO:0000259" key="6">
    <source>
        <dbReference type="Pfam" id="PF00171"/>
    </source>
</evidence>
<protein>
    <submittedName>
        <fullName evidence="7">5-carboxymethyl-2-hydroxymuconate semialdehyde dehydrogenase</fullName>
    </submittedName>
</protein>
<evidence type="ECO:0000256" key="1">
    <source>
        <dbReference type="ARBA" id="ARBA00009986"/>
    </source>
</evidence>
<dbReference type="InterPro" id="IPR016163">
    <property type="entry name" value="Ald_DH_C"/>
</dbReference>
<reference evidence="7 8" key="1">
    <citation type="submission" date="2018-01" db="EMBL/GenBank/DDBJ databases">
        <title>The draft genome of an aniline degradation strain ANB-1.</title>
        <authorList>
            <person name="Zhang L."/>
            <person name="Jiang J."/>
        </authorList>
    </citation>
    <scope>NUCLEOTIDE SEQUENCE [LARGE SCALE GENOMIC DNA]</scope>
    <source>
        <strain evidence="7 8">ANB-1</strain>
    </source>
</reference>
<dbReference type="FunFam" id="3.40.605.10:FF:000001">
    <property type="entry name" value="Aldehyde dehydrogenase 1"/>
    <property type="match status" value="1"/>
</dbReference>
<dbReference type="Pfam" id="PF00171">
    <property type="entry name" value="Aldedh"/>
    <property type="match status" value="1"/>
</dbReference>
<dbReference type="PROSITE" id="PS00687">
    <property type="entry name" value="ALDEHYDE_DEHYDR_GLU"/>
    <property type="match status" value="1"/>
</dbReference>
<gene>
    <name evidence="7" type="primary">hpaE</name>
    <name evidence="7" type="ORF">C1I89_15710</name>
</gene>
<dbReference type="CDD" id="cd07093">
    <property type="entry name" value="ALDH_F8_HMSADH"/>
    <property type="match status" value="1"/>
</dbReference>
<dbReference type="InterPro" id="IPR016162">
    <property type="entry name" value="Ald_DH_N"/>
</dbReference>
<dbReference type="GO" id="GO:0018480">
    <property type="term" value="F:5-carboxymethyl-2-hydroxymuconic-semialdehyde dehydrogenase activity"/>
    <property type="evidence" value="ECO:0007669"/>
    <property type="project" value="InterPro"/>
</dbReference>
<dbReference type="InterPro" id="IPR016161">
    <property type="entry name" value="Ald_DH/histidinol_DH"/>
</dbReference>
<keyword evidence="2 5" id="KW-0560">Oxidoreductase</keyword>
<evidence type="ECO:0000313" key="8">
    <source>
        <dbReference type="Proteomes" id="UP000235994"/>
    </source>
</evidence>
<dbReference type="GO" id="GO:1901023">
    <property type="term" value="P:4-hydroxyphenylacetate catabolic process"/>
    <property type="evidence" value="ECO:0007669"/>
    <property type="project" value="InterPro"/>
</dbReference>
<dbReference type="FunFam" id="3.40.309.10:FF:000012">
    <property type="entry name" value="Betaine aldehyde dehydrogenase"/>
    <property type="match status" value="1"/>
</dbReference>
<name>A0A2N8KGD2_9BURK</name>
<dbReference type="EMBL" id="POQS01000004">
    <property type="protein sequence ID" value="PND32518.1"/>
    <property type="molecule type" value="Genomic_DNA"/>
</dbReference>
<dbReference type="NCBIfam" id="TIGR02299">
    <property type="entry name" value="HpaE"/>
    <property type="match status" value="1"/>
</dbReference>
<dbReference type="PANTHER" id="PTHR43720">
    <property type="entry name" value="2-AMINOMUCONIC SEMIALDEHYDE DEHYDROGENASE"/>
    <property type="match status" value="1"/>
</dbReference>
<feature type="domain" description="Aldehyde dehydrogenase" evidence="6">
    <location>
        <begin position="16"/>
        <end position="471"/>
    </location>
</feature>
<evidence type="ECO:0000313" key="7">
    <source>
        <dbReference type="EMBL" id="PND32518.1"/>
    </source>
</evidence>
<evidence type="ECO:0000256" key="3">
    <source>
        <dbReference type="ARBA" id="ARBA00023027"/>
    </source>
</evidence>
<keyword evidence="8" id="KW-1185">Reference proteome</keyword>
<accession>A0A2N8KGD2</accession>
<dbReference type="PANTHER" id="PTHR43720:SF2">
    <property type="entry name" value="2-AMINOMUCONIC SEMIALDEHYDE DEHYDROGENASE"/>
    <property type="match status" value="1"/>
</dbReference>
<proteinExistence type="inferred from homology"/>
<dbReference type="InterPro" id="IPR016160">
    <property type="entry name" value="Ald_DH_CS_CYS"/>
</dbReference>
<comment type="caution">
    <text evidence="7">The sequence shown here is derived from an EMBL/GenBank/DDBJ whole genome shotgun (WGS) entry which is preliminary data.</text>
</comment>
<dbReference type="SUPFAM" id="SSF53720">
    <property type="entry name" value="ALDH-like"/>
    <property type="match status" value="1"/>
</dbReference>
<dbReference type="Gene3D" id="3.40.605.10">
    <property type="entry name" value="Aldehyde Dehydrogenase, Chain A, domain 1"/>
    <property type="match status" value="1"/>
</dbReference>
<evidence type="ECO:0000256" key="5">
    <source>
        <dbReference type="RuleBase" id="RU003345"/>
    </source>
</evidence>
<dbReference type="AlphaFoldDB" id="A0A2N8KGD2"/>
<evidence type="ECO:0000256" key="2">
    <source>
        <dbReference type="ARBA" id="ARBA00023002"/>
    </source>
</evidence>
<sequence length="485" mass="51994">MKIDHLINGKIVAGKNYFETVNPATQDVLAEVAAGGEAEVDAAVRAAQEAFPAWAARPAAERARLMHKLGELITRHVPEISQTETNDTGQTISQTGKQLVPRAADNFHYFAEMCTRVDGHTYPTSTHLNYTLFHPVGVCALISPWNVPFMTSTWKVAPCLAFGNTAVLKMSELSPLTAARLGELALEAGIPAGVLNVVHGYGKEAGEPLCVHPGVRAISFTGSTATGNRIVQAAGLKKYSMELGGKSPFVIFDDADLDRALDAAVFMIFSNNGERCTAGSRILVQQGVYAGFVEKFVARARRVSVGDPLDEQTIIGPMISRGHLAKVRSYIELGQKEGASMLCGGLDAPAVPDRVRHGNFVAPTVFADVDNRMKIAQDEIFGPVACLIPFKDEADAIRIANDTAYGLSSYVWTENVGRAHRVAAAIEAGMCFVNSQNVRDLRQPFGGTKASGTGREGGTWSYEVFCEPKNVAVATGSHPIPHWGA</sequence>
<dbReference type="InterPro" id="IPR015590">
    <property type="entry name" value="Aldehyde_DH_dom"/>
</dbReference>